<dbReference type="eggNOG" id="ENOG502SUJQ">
    <property type="taxonomic scope" value="Eukaryota"/>
</dbReference>
<dbReference type="RefSeq" id="XP_002850246.1">
    <property type="nucleotide sequence ID" value="XM_002850200.1"/>
</dbReference>
<evidence type="ECO:0000313" key="2">
    <source>
        <dbReference type="EMBL" id="EEQ27462.1"/>
    </source>
</evidence>
<dbReference type="OMA" id="YIAPINP"/>
<dbReference type="EMBL" id="DS995701">
    <property type="protein sequence ID" value="EEQ27462.1"/>
    <property type="molecule type" value="Genomic_DNA"/>
</dbReference>
<dbReference type="Proteomes" id="UP000002035">
    <property type="component" value="Unassembled WGS sequence"/>
</dbReference>
<organism evidence="2 3">
    <name type="scientific">Arthroderma otae (strain ATCC MYA-4605 / CBS 113480)</name>
    <name type="common">Microsporum canis</name>
    <dbReference type="NCBI Taxonomy" id="554155"/>
    <lineage>
        <taxon>Eukaryota</taxon>
        <taxon>Fungi</taxon>
        <taxon>Dikarya</taxon>
        <taxon>Ascomycota</taxon>
        <taxon>Pezizomycotina</taxon>
        <taxon>Eurotiomycetes</taxon>
        <taxon>Eurotiomycetidae</taxon>
        <taxon>Onygenales</taxon>
        <taxon>Arthrodermataceae</taxon>
        <taxon>Microsporum</taxon>
    </lineage>
</organism>
<dbReference type="HOGENOM" id="CLU_047454_0_0_1"/>
<accession>C5FC39</accession>
<feature type="compositionally biased region" description="Polar residues" evidence="1">
    <location>
        <begin position="90"/>
        <end position="99"/>
    </location>
</feature>
<dbReference type="AlphaFoldDB" id="C5FC39"/>
<evidence type="ECO:0000256" key="1">
    <source>
        <dbReference type="SAM" id="MobiDB-lite"/>
    </source>
</evidence>
<gene>
    <name evidence="2" type="ORF">MCYG_00350</name>
</gene>
<sequence length="373" mass="40296">MGPSLYNNYFNGPTVALPPPSQLHQANQLTLTDSMNHSFAHSGGSRFSHHASARADGIPSDHTKSFTGRQASWLTPSSSNQSSNAAAPSRNDSYGSFSAVQKAPTPPAVPEEEPIYGEGMVLINPKTGLAVSASSQTGTWYEEKAEERATSNRISAPVTSNISSEHAKALPSRKTQRLDATASGYDDITALSIAHKLQSSANDVCGSSSSKGLEMPHVDDATRLLGISWQRMANDDKDMVAAIRGWEKYINNHFAAYLRDAQIMLKHRGLNVYLVSALPTGQHDKATQRHFYLFDDNLTEGQLIGRDWQSSIRNLQSSPIIFEAGSEVLKAAEKTPERQVEDKGVLIGAEGMNGCAMGMVGTTTGTDIQMEID</sequence>
<feature type="compositionally biased region" description="Polar residues" evidence="1">
    <location>
        <begin position="65"/>
        <end position="75"/>
    </location>
</feature>
<feature type="compositionally biased region" description="Low complexity" evidence="1">
    <location>
        <begin position="76"/>
        <end position="89"/>
    </location>
</feature>
<keyword evidence="3" id="KW-1185">Reference proteome</keyword>
<evidence type="ECO:0000313" key="3">
    <source>
        <dbReference type="Proteomes" id="UP000002035"/>
    </source>
</evidence>
<name>C5FC39_ARTOC</name>
<dbReference type="VEuPathDB" id="FungiDB:MCYG_00350"/>
<dbReference type="OrthoDB" id="5359669at2759"/>
<dbReference type="GeneID" id="9225307"/>
<protein>
    <submittedName>
        <fullName evidence="2">Uncharacterized protein</fullName>
    </submittedName>
</protein>
<reference evidence="3" key="1">
    <citation type="journal article" date="2012" name="MBio">
        <title>Comparative genome analysis of Trichophyton rubrum and related dermatophytes reveals candidate genes involved in infection.</title>
        <authorList>
            <person name="Martinez D.A."/>
            <person name="Oliver B.G."/>
            <person name="Graeser Y."/>
            <person name="Goldberg J.M."/>
            <person name="Li W."/>
            <person name="Martinez-Rossi N.M."/>
            <person name="Monod M."/>
            <person name="Shelest E."/>
            <person name="Barton R.C."/>
            <person name="Birch E."/>
            <person name="Brakhage A.A."/>
            <person name="Chen Z."/>
            <person name="Gurr S.J."/>
            <person name="Heiman D."/>
            <person name="Heitman J."/>
            <person name="Kosti I."/>
            <person name="Rossi A."/>
            <person name="Saif S."/>
            <person name="Samalova M."/>
            <person name="Saunders C.W."/>
            <person name="Shea T."/>
            <person name="Summerbell R.C."/>
            <person name="Xu J."/>
            <person name="Young S."/>
            <person name="Zeng Q."/>
            <person name="Birren B.W."/>
            <person name="Cuomo C.A."/>
            <person name="White T.C."/>
        </authorList>
    </citation>
    <scope>NUCLEOTIDE SEQUENCE [LARGE SCALE GENOMIC DNA]</scope>
    <source>
        <strain evidence="3">ATCC MYA-4605 / CBS 113480</strain>
    </source>
</reference>
<feature type="region of interest" description="Disordered" evidence="1">
    <location>
        <begin position="35"/>
        <end position="113"/>
    </location>
</feature>
<proteinExistence type="predicted"/>